<dbReference type="Proteomes" id="UP000887575">
    <property type="component" value="Unassembled WGS sequence"/>
</dbReference>
<dbReference type="InterPro" id="IPR048720">
    <property type="entry name" value="PROPPIN"/>
</dbReference>
<keyword evidence="2" id="KW-0677">Repeat</keyword>
<dbReference type="WBParaSite" id="MBELARI_LOCUS7762">
    <property type="protein sequence ID" value="MBELARI_LOCUS7762"/>
    <property type="gene ID" value="MBELARI_LOCUS7762"/>
</dbReference>
<evidence type="ECO:0000256" key="3">
    <source>
        <dbReference type="ARBA" id="ARBA00023006"/>
    </source>
</evidence>
<evidence type="ECO:0000256" key="1">
    <source>
        <dbReference type="ARBA" id="ARBA00022574"/>
    </source>
</evidence>
<dbReference type="AlphaFoldDB" id="A0AAF3JB20"/>
<evidence type="ECO:0000256" key="4">
    <source>
        <dbReference type="ARBA" id="ARBA00025740"/>
    </source>
</evidence>
<accession>A0AAF3JB20</accession>
<protein>
    <submittedName>
        <fullName evidence="6">WD repeat domain phosphoinositide-interacting protein 2</fullName>
    </submittedName>
</protein>
<keyword evidence="5" id="KW-1185">Reference proteome</keyword>
<dbReference type="Pfam" id="PF21032">
    <property type="entry name" value="PROPPIN"/>
    <property type="match status" value="1"/>
</dbReference>
<reference evidence="6" key="1">
    <citation type="submission" date="2024-02" db="UniProtKB">
        <authorList>
            <consortium name="WormBaseParasite"/>
        </authorList>
    </citation>
    <scope>IDENTIFICATION</scope>
</reference>
<dbReference type="InterPro" id="IPR015943">
    <property type="entry name" value="WD40/YVTN_repeat-like_dom_sf"/>
</dbReference>
<organism evidence="5 6">
    <name type="scientific">Mesorhabditis belari</name>
    <dbReference type="NCBI Taxonomy" id="2138241"/>
    <lineage>
        <taxon>Eukaryota</taxon>
        <taxon>Metazoa</taxon>
        <taxon>Ecdysozoa</taxon>
        <taxon>Nematoda</taxon>
        <taxon>Chromadorea</taxon>
        <taxon>Rhabditida</taxon>
        <taxon>Rhabditina</taxon>
        <taxon>Rhabditomorpha</taxon>
        <taxon>Rhabditoidea</taxon>
        <taxon>Rhabditidae</taxon>
        <taxon>Mesorhabditinae</taxon>
        <taxon>Mesorhabditis</taxon>
    </lineage>
</organism>
<evidence type="ECO:0000313" key="5">
    <source>
        <dbReference type="Proteomes" id="UP000887575"/>
    </source>
</evidence>
<dbReference type="SUPFAM" id="SSF50978">
    <property type="entry name" value="WD40 repeat-like"/>
    <property type="match status" value="1"/>
</dbReference>
<dbReference type="Gene3D" id="2.130.10.10">
    <property type="entry name" value="YVTN repeat-like/Quinoprotein amine dehydrogenase"/>
    <property type="match status" value="1"/>
</dbReference>
<comment type="similarity">
    <text evidence="4">Belongs to the WD repeat PROPPIN family.</text>
</comment>
<proteinExistence type="inferred from homology"/>
<keyword evidence="3" id="KW-0072">Autophagy</keyword>
<dbReference type="GO" id="GO:0006914">
    <property type="term" value="P:autophagy"/>
    <property type="evidence" value="ECO:0007669"/>
    <property type="project" value="UniProtKB-KW"/>
</dbReference>
<dbReference type="GO" id="GO:0005737">
    <property type="term" value="C:cytoplasm"/>
    <property type="evidence" value="ECO:0007669"/>
    <property type="project" value="UniProtKB-ARBA"/>
</dbReference>
<name>A0AAF3JB20_9BILA</name>
<sequence length="406" mass="45453">MDSTQYSFNNYKEFLHTGFQSLVYGAQLLRYPNRGMSDDTGKELTAITFNQDSQCLAIGHEGGYEFYPLAKNTEKVVVEHRNTQPETILVERLLGSGLAMVVSRKEPRTMHVRHVNDRKTIHDQRFSSSILNIKVNRQRVVVCLENAIYIYNLTDMKQLHTIDGELENKSGLLDLSLGNSILVYPGNSLAGTVHIFDATVMKAMFTIPAHESRLAAIRLDSEGNKLATASEKGTVIRVFSVKKDQQWNKLWEFRRGVARAVTITQLAFSIDSSFLVSSSNTETIHIFKLHQSDETQTISDNSYSGWMSWAISTVASYLPPNAQLLEKSFATAHLPTQSRAYAALPTIGQEMVLVVATADGHLYYYKVDKERGGECLESSHIRIGPHAQVTELDSQVDDIPPSQHPT</sequence>
<evidence type="ECO:0000313" key="6">
    <source>
        <dbReference type="WBParaSite" id="MBELARI_LOCUS7762"/>
    </source>
</evidence>
<evidence type="ECO:0000256" key="2">
    <source>
        <dbReference type="ARBA" id="ARBA00022737"/>
    </source>
</evidence>
<dbReference type="InterPro" id="IPR001680">
    <property type="entry name" value="WD40_rpt"/>
</dbReference>
<dbReference type="InterPro" id="IPR036322">
    <property type="entry name" value="WD40_repeat_dom_sf"/>
</dbReference>
<dbReference type="SMART" id="SM00320">
    <property type="entry name" value="WD40"/>
    <property type="match status" value="2"/>
</dbReference>
<dbReference type="PANTHER" id="PTHR11227">
    <property type="entry name" value="WD-REPEAT PROTEIN INTERACTING WITH PHOSPHOINOSIDES WIPI -RELATED"/>
    <property type="match status" value="1"/>
</dbReference>
<keyword evidence="1" id="KW-0853">WD repeat</keyword>